<name>A0A4Z2J2S0_9TELE</name>
<comment type="caution">
    <text evidence="1">The sequence shown here is derived from an EMBL/GenBank/DDBJ whole genome shotgun (WGS) entry which is preliminary data.</text>
</comment>
<dbReference type="AlphaFoldDB" id="A0A4Z2J2S0"/>
<sequence>MGLCSQCFSTALRGLQVVCYGWCLGDGDKAETDRVLQVQAALELQKVMWAVSLSSLHEWHNARAAPWHCDRQECLPSIYLNM</sequence>
<evidence type="ECO:0000313" key="2">
    <source>
        <dbReference type="Proteomes" id="UP000314294"/>
    </source>
</evidence>
<reference evidence="1 2" key="1">
    <citation type="submission" date="2019-03" db="EMBL/GenBank/DDBJ databases">
        <title>First draft genome of Liparis tanakae, snailfish: a comprehensive survey of snailfish specific genes.</title>
        <authorList>
            <person name="Kim W."/>
            <person name="Song I."/>
            <person name="Jeong J.-H."/>
            <person name="Kim D."/>
            <person name="Kim S."/>
            <person name="Ryu S."/>
            <person name="Song J.Y."/>
            <person name="Lee S.K."/>
        </authorList>
    </citation>
    <scope>NUCLEOTIDE SEQUENCE [LARGE SCALE GENOMIC DNA]</scope>
    <source>
        <tissue evidence="1">Muscle</tissue>
    </source>
</reference>
<organism evidence="1 2">
    <name type="scientific">Liparis tanakae</name>
    <name type="common">Tanaka's snailfish</name>
    <dbReference type="NCBI Taxonomy" id="230148"/>
    <lineage>
        <taxon>Eukaryota</taxon>
        <taxon>Metazoa</taxon>
        <taxon>Chordata</taxon>
        <taxon>Craniata</taxon>
        <taxon>Vertebrata</taxon>
        <taxon>Euteleostomi</taxon>
        <taxon>Actinopterygii</taxon>
        <taxon>Neopterygii</taxon>
        <taxon>Teleostei</taxon>
        <taxon>Neoteleostei</taxon>
        <taxon>Acanthomorphata</taxon>
        <taxon>Eupercaria</taxon>
        <taxon>Perciformes</taxon>
        <taxon>Cottioidei</taxon>
        <taxon>Cottales</taxon>
        <taxon>Liparidae</taxon>
        <taxon>Liparis</taxon>
    </lineage>
</organism>
<accession>A0A4Z2J2S0</accession>
<evidence type="ECO:0000313" key="1">
    <source>
        <dbReference type="EMBL" id="TNN84144.1"/>
    </source>
</evidence>
<gene>
    <name evidence="1" type="ORF">EYF80_005471</name>
</gene>
<dbReference type="Proteomes" id="UP000314294">
    <property type="component" value="Unassembled WGS sequence"/>
</dbReference>
<dbReference type="EMBL" id="SRLO01000028">
    <property type="protein sequence ID" value="TNN84144.1"/>
    <property type="molecule type" value="Genomic_DNA"/>
</dbReference>
<proteinExistence type="predicted"/>
<keyword evidence="2" id="KW-1185">Reference proteome</keyword>
<protein>
    <submittedName>
        <fullName evidence="1">Uncharacterized protein</fullName>
    </submittedName>
</protein>